<dbReference type="InterPro" id="IPR052529">
    <property type="entry name" value="Bact_Transport_Assoc"/>
</dbReference>
<dbReference type="InterPro" id="IPR007349">
    <property type="entry name" value="DUF418"/>
</dbReference>
<feature type="transmembrane region" description="Helical" evidence="1">
    <location>
        <begin position="101"/>
        <end position="119"/>
    </location>
</feature>
<feature type="transmembrane region" description="Helical" evidence="1">
    <location>
        <begin position="368"/>
        <end position="389"/>
    </location>
</feature>
<evidence type="ECO:0000259" key="2">
    <source>
        <dbReference type="Pfam" id="PF04235"/>
    </source>
</evidence>
<dbReference type="EMBL" id="AVCK01000063">
    <property type="protein sequence ID" value="KFN41723.1"/>
    <property type="molecule type" value="Genomic_DNA"/>
</dbReference>
<dbReference type="PANTHER" id="PTHR30590:SF2">
    <property type="entry name" value="INNER MEMBRANE PROTEIN"/>
    <property type="match status" value="1"/>
</dbReference>
<gene>
    <name evidence="3" type="ORF">N787_05490</name>
</gene>
<dbReference type="eggNOG" id="COG2311">
    <property type="taxonomic scope" value="Bacteria"/>
</dbReference>
<feature type="transmembrane region" description="Helical" evidence="1">
    <location>
        <begin position="62"/>
        <end position="89"/>
    </location>
</feature>
<reference evidence="3 4" key="1">
    <citation type="submission" date="2013-09" db="EMBL/GenBank/DDBJ databases">
        <title>Genome sequencing of Arenimonas metalli.</title>
        <authorList>
            <person name="Chen F."/>
            <person name="Wang G."/>
        </authorList>
    </citation>
    <scope>NUCLEOTIDE SEQUENCE [LARGE SCALE GENOMIC DNA]</scope>
    <source>
        <strain evidence="3 4">CF5-1</strain>
    </source>
</reference>
<keyword evidence="1" id="KW-1133">Transmembrane helix</keyword>
<evidence type="ECO:0000313" key="3">
    <source>
        <dbReference type="EMBL" id="KFN41723.1"/>
    </source>
</evidence>
<dbReference type="RefSeq" id="WP_034215209.1">
    <property type="nucleotide sequence ID" value="NZ_AVCK01000063.1"/>
</dbReference>
<feature type="domain" description="DUF418" evidence="2">
    <location>
        <begin position="246"/>
        <end position="407"/>
    </location>
</feature>
<evidence type="ECO:0000313" key="4">
    <source>
        <dbReference type="Proteomes" id="UP000029393"/>
    </source>
</evidence>
<feature type="transmembrane region" description="Helical" evidence="1">
    <location>
        <begin position="298"/>
        <end position="318"/>
    </location>
</feature>
<keyword evidence="4" id="KW-1185">Reference proteome</keyword>
<feature type="transmembrane region" description="Helical" evidence="1">
    <location>
        <begin position="21"/>
        <end position="42"/>
    </location>
</feature>
<dbReference type="Proteomes" id="UP000029393">
    <property type="component" value="Unassembled WGS sequence"/>
</dbReference>
<comment type="caution">
    <text evidence="3">The sequence shown here is derived from an EMBL/GenBank/DDBJ whole genome shotgun (WGS) entry which is preliminary data.</text>
</comment>
<evidence type="ECO:0000256" key="1">
    <source>
        <dbReference type="SAM" id="Phobius"/>
    </source>
</evidence>
<feature type="transmembrane region" description="Helical" evidence="1">
    <location>
        <begin position="266"/>
        <end position="286"/>
    </location>
</feature>
<feature type="transmembrane region" description="Helical" evidence="1">
    <location>
        <begin position="153"/>
        <end position="175"/>
    </location>
</feature>
<feature type="transmembrane region" description="Helical" evidence="1">
    <location>
        <begin position="125"/>
        <end position="141"/>
    </location>
</feature>
<proteinExistence type="predicted"/>
<feature type="transmembrane region" description="Helical" evidence="1">
    <location>
        <begin position="339"/>
        <end position="362"/>
    </location>
</feature>
<dbReference type="AlphaFoldDB" id="A0A091ANF5"/>
<keyword evidence="1" id="KW-0472">Membrane</keyword>
<feature type="transmembrane region" description="Helical" evidence="1">
    <location>
        <begin position="224"/>
        <end position="246"/>
    </location>
</feature>
<dbReference type="STRING" id="1384056.N787_05490"/>
<dbReference type="PANTHER" id="PTHR30590">
    <property type="entry name" value="INNER MEMBRANE PROTEIN"/>
    <property type="match status" value="1"/>
</dbReference>
<name>A0A091ANF5_9GAMM</name>
<sequence length="414" mass="45761">MSDPLPPDLLAANGRIDAMDVLRGFALLGILLMNIEGMVAPLQAAMTGVNPALAGADRWADAAVYVLVQGKFYPLFSMLFGMGFAVMMMRAEADGRAFLPVYLRRILALLAIGLAHALLVWSGDVLVSYALLAFPLMFLFRRTPVSRLPKWGIAFILAPSIFFVLIGSLVTMLMLTPAGAASMEAAMAEQGVAMAAELEAQRQAYGFGTWAEAVAQRREDLVQMLGYLVFMGWQILGLFLLGAWFVRSGAIARPEAFEPFYWKLRWVALPVGLAMVLASCAITPYMDFTRSDLPVTAAMGLFTLGGTLMALGYLAWILRGLRSSLAPRLMWLAPAGRMALTNYLLQSLVCSWIFSGWGLGYFEQLPRAWQVPFVVAFFAVQVVLSQAWLARFRMGPMEWLWRAATYLRLPPMRR</sequence>
<dbReference type="PATRIC" id="fig|1384056.3.peg.2612"/>
<keyword evidence="1" id="KW-0812">Transmembrane</keyword>
<dbReference type="OrthoDB" id="9807744at2"/>
<dbReference type="Pfam" id="PF04235">
    <property type="entry name" value="DUF418"/>
    <property type="match status" value="1"/>
</dbReference>
<protein>
    <recommendedName>
        <fullName evidence="2">DUF418 domain-containing protein</fullName>
    </recommendedName>
</protein>
<organism evidence="3 4">
    <name type="scientific">Arenimonas metalli CF5-1</name>
    <dbReference type="NCBI Taxonomy" id="1384056"/>
    <lineage>
        <taxon>Bacteria</taxon>
        <taxon>Pseudomonadati</taxon>
        <taxon>Pseudomonadota</taxon>
        <taxon>Gammaproteobacteria</taxon>
        <taxon>Lysobacterales</taxon>
        <taxon>Lysobacteraceae</taxon>
        <taxon>Arenimonas</taxon>
    </lineage>
</organism>
<accession>A0A091ANF5</accession>